<dbReference type="Pfam" id="PF13177">
    <property type="entry name" value="DNA_pol3_delta2"/>
    <property type="match status" value="1"/>
</dbReference>
<dbReference type="InterPro" id="IPR004622">
    <property type="entry name" value="DNA_pol_HolB"/>
</dbReference>
<dbReference type="InterPro" id="IPR050238">
    <property type="entry name" value="DNA_Rep/Repair_Clamp_Loader"/>
</dbReference>
<dbReference type="PANTHER" id="PTHR11669:SF8">
    <property type="entry name" value="DNA POLYMERASE III SUBUNIT DELTA"/>
    <property type="match status" value="1"/>
</dbReference>
<gene>
    <name evidence="1" type="ORF">KL86DYS2_11818</name>
</gene>
<dbReference type="PANTHER" id="PTHR11669">
    <property type="entry name" value="REPLICATION FACTOR C / DNA POLYMERASE III GAMMA-TAU SUBUNIT"/>
    <property type="match status" value="1"/>
</dbReference>
<dbReference type="InterPro" id="IPR027417">
    <property type="entry name" value="P-loop_NTPase"/>
</dbReference>
<dbReference type="SUPFAM" id="SSF52540">
    <property type="entry name" value="P-loop containing nucleoside triphosphate hydrolases"/>
    <property type="match status" value="1"/>
</dbReference>
<dbReference type="AlphaFoldDB" id="A0A212JLE3"/>
<dbReference type="EMBL" id="FLUL01000001">
    <property type="protein sequence ID" value="SBW00263.1"/>
    <property type="molecule type" value="Genomic_DNA"/>
</dbReference>
<evidence type="ECO:0000313" key="1">
    <source>
        <dbReference type="EMBL" id="SBW00263.1"/>
    </source>
</evidence>
<sequence>MFFKDIVGQSEVKERLVTSARKGLIPHAQLFCGPEGVGKFPLALAYAQYLNCENPTDNDSCGKCASCVKYAHLTHPDLHFVFPIVKKAAKKKEVCDDYIADWREFVKQHNYYFNLTQWLDHIDAENSQGLIYAKESKEILRKLSLRIYEAKYKIMIIWLPEKMHESCANKLLKIIEEPTDNTIFLLVSDTPDNIITTIQSRCQRINVHGVAESDIVQALESEYNILPDDATTVAHLSKGSYLKAVETISLNEEHKFFFNLFVQMMRASYARNIKEIKTIGNELAAIGRENQKSFLIYSQRMVREYFVSNLHQPEITYLAQDEANFGIRFAPFINERNIVGFMDELALAERHIEQNVNAKMVFFDLCLKITMLIKQ</sequence>
<protein>
    <recommendedName>
        <fullName evidence="2">DNA polymerase III subunit delta</fullName>
    </recommendedName>
</protein>
<dbReference type="GO" id="GO:0006261">
    <property type="term" value="P:DNA-templated DNA replication"/>
    <property type="evidence" value="ECO:0007669"/>
    <property type="project" value="TreeGrafter"/>
</dbReference>
<dbReference type="RefSeq" id="WP_296949296.1">
    <property type="nucleotide sequence ID" value="NZ_LT599021.1"/>
</dbReference>
<accession>A0A212JLE3</accession>
<organism evidence="1">
    <name type="scientific">uncultured Dysgonomonas sp</name>
    <dbReference type="NCBI Taxonomy" id="206096"/>
    <lineage>
        <taxon>Bacteria</taxon>
        <taxon>Pseudomonadati</taxon>
        <taxon>Bacteroidota</taxon>
        <taxon>Bacteroidia</taxon>
        <taxon>Bacteroidales</taxon>
        <taxon>Dysgonomonadaceae</taxon>
        <taxon>Dysgonomonas</taxon>
        <taxon>environmental samples</taxon>
    </lineage>
</organism>
<evidence type="ECO:0008006" key="2">
    <source>
        <dbReference type="Google" id="ProtNLM"/>
    </source>
</evidence>
<proteinExistence type="predicted"/>
<dbReference type="GO" id="GO:0008408">
    <property type="term" value="F:3'-5' exonuclease activity"/>
    <property type="evidence" value="ECO:0007669"/>
    <property type="project" value="InterPro"/>
</dbReference>
<reference evidence="1" key="1">
    <citation type="submission" date="2016-04" db="EMBL/GenBank/DDBJ databases">
        <authorList>
            <person name="Evans L.H."/>
            <person name="Alamgir A."/>
            <person name="Owens N."/>
            <person name="Weber N.D."/>
            <person name="Virtaneva K."/>
            <person name="Barbian K."/>
            <person name="Babar A."/>
            <person name="Rosenke K."/>
        </authorList>
    </citation>
    <scope>NUCLEOTIDE SEQUENCE</scope>
    <source>
        <strain evidence="1">86-2</strain>
    </source>
</reference>
<dbReference type="NCBIfam" id="TIGR00678">
    <property type="entry name" value="holB"/>
    <property type="match status" value="1"/>
</dbReference>
<name>A0A212JLE3_9BACT</name>
<dbReference type="Gene3D" id="3.40.50.300">
    <property type="entry name" value="P-loop containing nucleotide triphosphate hydrolases"/>
    <property type="match status" value="1"/>
</dbReference>
<dbReference type="GO" id="GO:0003887">
    <property type="term" value="F:DNA-directed DNA polymerase activity"/>
    <property type="evidence" value="ECO:0007669"/>
    <property type="project" value="InterPro"/>
</dbReference>